<accession>A0A1Y2EVC1</accession>
<dbReference type="Proteomes" id="UP000193920">
    <property type="component" value="Unassembled WGS sequence"/>
</dbReference>
<proteinExistence type="predicted"/>
<gene>
    <name evidence="1" type="ORF">LY90DRAFT_502080</name>
</gene>
<evidence type="ECO:0000313" key="2">
    <source>
        <dbReference type="Proteomes" id="UP000193920"/>
    </source>
</evidence>
<evidence type="ECO:0000313" key="1">
    <source>
        <dbReference type="EMBL" id="ORY75532.1"/>
    </source>
</evidence>
<reference evidence="1 2" key="1">
    <citation type="submission" date="2016-08" db="EMBL/GenBank/DDBJ databases">
        <title>A Parts List for Fungal Cellulosomes Revealed by Comparative Genomics.</title>
        <authorList>
            <consortium name="DOE Joint Genome Institute"/>
            <person name="Haitjema C.H."/>
            <person name="Gilmore S.P."/>
            <person name="Henske J.K."/>
            <person name="Solomon K.V."/>
            <person name="De Groot R."/>
            <person name="Kuo A."/>
            <person name="Mondo S.J."/>
            <person name="Salamov A.A."/>
            <person name="Labutti K."/>
            <person name="Zhao Z."/>
            <person name="Chiniquy J."/>
            <person name="Barry K."/>
            <person name="Brewer H.M."/>
            <person name="Purvine S.O."/>
            <person name="Wright A.T."/>
            <person name="Boxma B."/>
            <person name="Van Alen T."/>
            <person name="Hackstein J.H."/>
            <person name="Baker S.E."/>
            <person name="Grigoriev I.V."/>
            <person name="O'Malley M.A."/>
        </authorList>
    </citation>
    <scope>NUCLEOTIDE SEQUENCE [LARGE SCALE GENOMIC DNA]</scope>
    <source>
        <strain evidence="1 2">G1</strain>
    </source>
</reference>
<organism evidence="1 2">
    <name type="scientific">Neocallimastix californiae</name>
    <dbReference type="NCBI Taxonomy" id="1754190"/>
    <lineage>
        <taxon>Eukaryota</taxon>
        <taxon>Fungi</taxon>
        <taxon>Fungi incertae sedis</taxon>
        <taxon>Chytridiomycota</taxon>
        <taxon>Chytridiomycota incertae sedis</taxon>
        <taxon>Neocallimastigomycetes</taxon>
        <taxon>Neocallimastigales</taxon>
        <taxon>Neocallimastigaceae</taxon>
        <taxon>Neocallimastix</taxon>
    </lineage>
</organism>
<keyword evidence="2" id="KW-1185">Reference proteome</keyword>
<protein>
    <submittedName>
        <fullName evidence="1">Uncharacterized protein</fullName>
    </submittedName>
</protein>
<name>A0A1Y2EVC1_9FUNG</name>
<dbReference type="EMBL" id="MCOG01000025">
    <property type="protein sequence ID" value="ORY75532.1"/>
    <property type="molecule type" value="Genomic_DNA"/>
</dbReference>
<dbReference type="AlphaFoldDB" id="A0A1Y2EVC1"/>
<sequence>MTYNVYQFDRLRITGFLKISSRQTIITDKEVGVSSTISSIIKHDEILNKLNLLSGRDLLRRLSYEVTKRNFVTWVNFEQNILDYEDLEDCIKYTIKIIDKNQRRERIRRSKGTILTGIFSTEIKYIDRNKKKKKSISMNHLRNTYLIMAYKKLWHRRMGHLSFINYEENK</sequence>
<comment type="caution">
    <text evidence="1">The sequence shown here is derived from an EMBL/GenBank/DDBJ whole genome shotgun (WGS) entry which is preliminary data.</text>
</comment>